<reference evidence="10" key="1">
    <citation type="submission" date="2018-01" db="EMBL/GenBank/DDBJ databases">
        <authorList>
            <person name="Mao J.F."/>
        </authorList>
    </citation>
    <scope>NUCLEOTIDE SEQUENCE</scope>
    <source>
        <strain evidence="10">Huo1</strain>
        <tissue evidence="10">Leaf</tissue>
    </source>
</reference>
<dbReference type="SUPFAM" id="SSF52972">
    <property type="entry name" value="ITPase-like"/>
    <property type="match status" value="2"/>
</dbReference>
<keyword evidence="3 8" id="KW-0479">Metal-binding</keyword>
<dbReference type="InterPro" id="IPR027502">
    <property type="entry name" value="ITPase"/>
</dbReference>
<feature type="binding site" evidence="8">
    <location>
        <position position="62"/>
    </location>
    <ligand>
        <name>ITP</name>
        <dbReference type="ChEBI" id="CHEBI:61402"/>
    </ligand>
</feature>
<evidence type="ECO:0000256" key="6">
    <source>
        <dbReference type="ARBA" id="ARBA00022842"/>
    </source>
</evidence>
<evidence type="ECO:0000256" key="8">
    <source>
        <dbReference type="HAMAP-Rule" id="MF_03148"/>
    </source>
</evidence>
<feature type="transmembrane region" description="Helical" evidence="9">
    <location>
        <begin position="112"/>
        <end position="134"/>
    </location>
</feature>
<keyword evidence="9" id="KW-0472">Membrane</keyword>
<dbReference type="Proteomes" id="UP000298416">
    <property type="component" value="Unassembled WGS sequence"/>
</dbReference>
<keyword evidence="7 8" id="KW-0546">Nucleotide metabolism</keyword>
<keyword evidence="9" id="KW-1133">Transmembrane helix</keyword>
<evidence type="ECO:0000256" key="2">
    <source>
        <dbReference type="ARBA" id="ARBA00022490"/>
    </source>
</evidence>
<sequence length="255" mass="28411">MMAAAAGGNRAAVLSQPVTFVTGNAKKLEEVRAILGNSIPFRSLKLDLPELQGDPEEISREKARLAAKEVNGPVLVEDTCLCFNALKGLPGPYIYIELWILYVNSGDFSFNALAYALVYLLQFHLLILLFVLFYPTDVDKQNCSKWFLQKIGHEGLNNMLMAYDDKSAYALCVFSLVIGPNADPITFSGKTPGMIVPPRGPTDFGWDPVFQPDGYDQTYAEMPKEEKNKISHRYRALAQVKSHFAEANYAFQNES</sequence>
<evidence type="ECO:0000313" key="11">
    <source>
        <dbReference type="Proteomes" id="UP000298416"/>
    </source>
</evidence>
<feature type="binding site" evidence="8">
    <location>
        <begin position="22"/>
        <end position="27"/>
    </location>
    <ligand>
        <name>ITP</name>
        <dbReference type="ChEBI" id="CHEBI:61402"/>
    </ligand>
</feature>
<dbReference type="InterPro" id="IPR002637">
    <property type="entry name" value="RdgB/HAM1"/>
</dbReference>
<evidence type="ECO:0000256" key="1">
    <source>
        <dbReference type="ARBA" id="ARBA00008023"/>
    </source>
</evidence>
<keyword evidence="8" id="KW-0464">Manganese</keyword>
<comment type="catalytic activity">
    <reaction evidence="8">
        <text>ITP + H2O = IMP + diphosphate + H(+)</text>
        <dbReference type="Rhea" id="RHEA:29399"/>
        <dbReference type="ChEBI" id="CHEBI:15377"/>
        <dbReference type="ChEBI" id="CHEBI:15378"/>
        <dbReference type="ChEBI" id="CHEBI:33019"/>
        <dbReference type="ChEBI" id="CHEBI:58053"/>
        <dbReference type="ChEBI" id="CHEBI:61402"/>
        <dbReference type="EC" id="3.6.1.66"/>
    </reaction>
</comment>
<dbReference type="GO" id="GO:0036220">
    <property type="term" value="F:ITP diphosphatase activity"/>
    <property type="evidence" value="ECO:0007669"/>
    <property type="project" value="UniProtKB-UniRule"/>
</dbReference>
<comment type="caution">
    <text evidence="10">The sequence shown here is derived from an EMBL/GenBank/DDBJ whole genome shotgun (WGS) entry which is preliminary data.</text>
</comment>
<dbReference type="Pfam" id="PF01725">
    <property type="entry name" value="Ham1p_like"/>
    <property type="match status" value="2"/>
</dbReference>
<dbReference type="GO" id="GO:0009204">
    <property type="term" value="P:deoxyribonucleoside triphosphate catabolic process"/>
    <property type="evidence" value="ECO:0007669"/>
    <property type="project" value="UniProtKB-UniRule"/>
</dbReference>
<dbReference type="GO" id="GO:0046872">
    <property type="term" value="F:metal ion binding"/>
    <property type="evidence" value="ECO:0007669"/>
    <property type="project" value="UniProtKB-KW"/>
</dbReference>
<comment type="catalytic activity">
    <reaction evidence="8">
        <text>dITP + H2O = dIMP + diphosphate + H(+)</text>
        <dbReference type="Rhea" id="RHEA:28342"/>
        <dbReference type="ChEBI" id="CHEBI:15377"/>
        <dbReference type="ChEBI" id="CHEBI:15378"/>
        <dbReference type="ChEBI" id="CHEBI:33019"/>
        <dbReference type="ChEBI" id="CHEBI:61194"/>
        <dbReference type="ChEBI" id="CHEBI:61382"/>
        <dbReference type="EC" id="3.6.1.66"/>
    </reaction>
</comment>
<comment type="function">
    <text evidence="8">Pyrophosphatase that hydrolyzes non-canonical purine nucleotides such as inosine triphosphate (ITP), deoxyinosine triphosphate (dITP) or xanthosine 5'-triphosphate (XTP) to their respective monophosphate derivatives. The enzyme does not distinguish between the deoxy- and ribose forms. Probably excludes non-canonical purines from RNA and DNA precursor pools, thus preventing their incorporation into RNA and DNA and avoiding chromosomal lesions.</text>
</comment>
<comment type="catalytic activity">
    <reaction evidence="8">
        <text>XTP + H2O = XMP + diphosphate + H(+)</text>
        <dbReference type="Rhea" id="RHEA:28610"/>
        <dbReference type="ChEBI" id="CHEBI:15377"/>
        <dbReference type="ChEBI" id="CHEBI:15378"/>
        <dbReference type="ChEBI" id="CHEBI:33019"/>
        <dbReference type="ChEBI" id="CHEBI:57464"/>
        <dbReference type="ChEBI" id="CHEBI:61314"/>
        <dbReference type="EC" id="3.6.1.66"/>
    </reaction>
</comment>
<evidence type="ECO:0000256" key="5">
    <source>
        <dbReference type="ARBA" id="ARBA00022801"/>
    </source>
</evidence>
<dbReference type="Gene3D" id="3.90.950.10">
    <property type="match status" value="2"/>
</dbReference>
<evidence type="ECO:0000256" key="9">
    <source>
        <dbReference type="SAM" id="Phobius"/>
    </source>
</evidence>
<dbReference type="GO" id="GO:0035870">
    <property type="term" value="F:dITP diphosphatase activity"/>
    <property type="evidence" value="ECO:0007669"/>
    <property type="project" value="UniProtKB-UniRule"/>
</dbReference>
<dbReference type="EMBL" id="PNBA02000006">
    <property type="protein sequence ID" value="KAG6420014.1"/>
    <property type="molecule type" value="Genomic_DNA"/>
</dbReference>
<dbReference type="EC" id="3.6.1.66" evidence="8"/>
<feature type="binding site" evidence="8">
    <location>
        <begin position="78"/>
        <end position="79"/>
    </location>
    <ligand>
        <name>ITP</name>
        <dbReference type="ChEBI" id="CHEBI:61402"/>
    </ligand>
</feature>
<feature type="binding site" evidence="8">
    <location>
        <position position="78"/>
    </location>
    <ligand>
        <name>Mg(2+)</name>
        <dbReference type="ChEBI" id="CHEBI:18420"/>
    </ligand>
</feature>
<feature type="binding site" evidence="8">
    <location>
        <begin position="204"/>
        <end position="207"/>
    </location>
    <ligand>
        <name>ITP</name>
        <dbReference type="ChEBI" id="CHEBI:61402"/>
    </ligand>
</feature>
<keyword evidence="2 8" id="KW-0963">Cytoplasm</keyword>
<comment type="similarity">
    <text evidence="1 8">Belongs to the HAM1 NTPase family.</text>
</comment>
<dbReference type="InterPro" id="IPR029001">
    <property type="entry name" value="ITPase-like_fam"/>
</dbReference>
<feature type="binding site" evidence="8">
    <location>
        <begin position="232"/>
        <end position="233"/>
    </location>
    <ligand>
        <name>ITP</name>
        <dbReference type="ChEBI" id="CHEBI:61402"/>
    </ligand>
</feature>
<organism evidence="10">
    <name type="scientific">Salvia splendens</name>
    <name type="common">Scarlet sage</name>
    <dbReference type="NCBI Taxonomy" id="180675"/>
    <lineage>
        <taxon>Eukaryota</taxon>
        <taxon>Viridiplantae</taxon>
        <taxon>Streptophyta</taxon>
        <taxon>Embryophyta</taxon>
        <taxon>Tracheophyta</taxon>
        <taxon>Spermatophyta</taxon>
        <taxon>Magnoliopsida</taxon>
        <taxon>eudicotyledons</taxon>
        <taxon>Gunneridae</taxon>
        <taxon>Pentapetalae</taxon>
        <taxon>asterids</taxon>
        <taxon>lamiids</taxon>
        <taxon>Lamiales</taxon>
        <taxon>Lamiaceae</taxon>
        <taxon>Nepetoideae</taxon>
        <taxon>Mentheae</taxon>
        <taxon>Salviinae</taxon>
        <taxon>Salvia</taxon>
        <taxon>Salvia subgen. Calosphace</taxon>
        <taxon>core Calosphace</taxon>
    </lineage>
</organism>
<dbReference type="PANTHER" id="PTHR11067:SF9">
    <property type="entry name" value="INOSINE TRIPHOSPHATE PYROPHOSPHATASE"/>
    <property type="match status" value="1"/>
</dbReference>
<name>A0A8X8ZY23_SALSN</name>
<comment type="subunit">
    <text evidence="8">Homodimer.</text>
</comment>
<dbReference type="CDD" id="cd00515">
    <property type="entry name" value="HAM1"/>
    <property type="match status" value="1"/>
</dbReference>
<gene>
    <name evidence="10" type="ORF">SASPL_116528</name>
</gene>
<keyword evidence="11" id="KW-1185">Reference proteome</keyword>
<keyword evidence="9" id="KW-0812">Transmembrane</keyword>
<evidence type="ECO:0000256" key="3">
    <source>
        <dbReference type="ARBA" id="ARBA00022723"/>
    </source>
</evidence>
<dbReference type="GO" id="GO:0036222">
    <property type="term" value="F:XTP diphosphatase activity"/>
    <property type="evidence" value="ECO:0007669"/>
    <property type="project" value="UniProtKB-UniRule"/>
</dbReference>
<reference evidence="10" key="2">
    <citation type="submission" date="2020-08" db="EMBL/GenBank/DDBJ databases">
        <title>Plant Genome Project.</title>
        <authorList>
            <person name="Zhang R.-G."/>
        </authorList>
    </citation>
    <scope>NUCLEOTIDE SEQUENCE</scope>
    <source>
        <strain evidence="10">Huo1</strain>
        <tissue evidence="10">Leaf</tissue>
    </source>
</reference>
<protein>
    <recommendedName>
        <fullName evidence="8">Inosine triphosphate pyrophosphatase</fullName>
        <shortName evidence="8">ITPase</shortName>
        <shortName evidence="8">Inosine triphosphatase</shortName>
        <ecNumber evidence="8">3.6.1.66</ecNumber>
    </recommendedName>
    <alternativeName>
        <fullName evidence="8">Non-canonical purine NTP pyrophosphatase</fullName>
    </alternativeName>
    <alternativeName>
        <fullName evidence="8">Non-standard purine NTP pyrophosphatase</fullName>
    </alternativeName>
    <alternativeName>
        <fullName evidence="8">Nucleoside-triphosphate diphosphatase</fullName>
    </alternativeName>
    <alternativeName>
        <fullName evidence="8">Nucleoside-triphosphate pyrophosphatase</fullName>
        <shortName evidence="8">NTPase</shortName>
    </alternativeName>
    <alternativeName>
        <fullName evidence="8">XTP/dITP diphosphatase</fullName>
    </alternativeName>
</protein>
<feature type="binding site" evidence="8">
    <location>
        <position position="50"/>
    </location>
    <ligand>
        <name>Mg(2+)</name>
        <dbReference type="ChEBI" id="CHEBI:18420"/>
    </ligand>
</feature>
<comment type="subcellular location">
    <subcellularLocation>
        <location evidence="8">Cytoplasm</location>
    </subcellularLocation>
</comment>
<accession>A0A8X8ZY23</accession>
<keyword evidence="6 8" id="KW-0460">Magnesium</keyword>
<feature type="binding site" evidence="8">
    <location>
        <position position="227"/>
    </location>
    <ligand>
        <name>ITP</name>
        <dbReference type="ChEBI" id="CHEBI:61402"/>
    </ligand>
</feature>
<keyword evidence="4 8" id="KW-0547">Nucleotide-binding</keyword>
<dbReference type="PANTHER" id="PTHR11067">
    <property type="entry name" value="INOSINE TRIPHOSPHATE PYROPHOSPHATASE/HAM1 PROTEIN"/>
    <property type="match status" value="1"/>
</dbReference>
<evidence type="ECO:0000256" key="7">
    <source>
        <dbReference type="ARBA" id="ARBA00023080"/>
    </source>
</evidence>
<evidence type="ECO:0000313" key="10">
    <source>
        <dbReference type="EMBL" id="KAG6420014.1"/>
    </source>
</evidence>
<proteinExistence type="inferred from homology"/>
<keyword evidence="5 8" id="KW-0378">Hydrolase</keyword>
<evidence type="ECO:0000256" key="4">
    <source>
        <dbReference type="ARBA" id="ARBA00022741"/>
    </source>
</evidence>
<dbReference type="GO" id="GO:0009117">
    <property type="term" value="P:nucleotide metabolic process"/>
    <property type="evidence" value="ECO:0007669"/>
    <property type="project" value="UniProtKB-KW"/>
</dbReference>
<dbReference type="GO" id="GO:0000166">
    <property type="term" value="F:nucleotide binding"/>
    <property type="evidence" value="ECO:0007669"/>
    <property type="project" value="UniProtKB-KW"/>
</dbReference>
<dbReference type="AlphaFoldDB" id="A0A8X8ZY23"/>
<dbReference type="GO" id="GO:0005737">
    <property type="term" value="C:cytoplasm"/>
    <property type="evidence" value="ECO:0007669"/>
    <property type="project" value="UniProtKB-SubCell"/>
</dbReference>
<dbReference type="HAMAP" id="MF_03148">
    <property type="entry name" value="HAM1_NTPase"/>
    <property type="match status" value="1"/>
</dbReference>
<comment type="cofactor">
    <cofactor evidence="8">
        <name>Mg(2+)</name>
        <dbReference type="ChEBI" id="CHEBI:18420"/>
    </cofactor>
    <cofactor evidence="8">
        <name>Mn(2+)</name>
        <dbReference type="ChEBI" id="CHEBI:29035"/>
    </cofactor>
    <text evidence="8">Binds 1 divalent metal cation per subunit; can use either Mg(2+) or Mn(2+).</text>
</comment>